<reference evidence="1" key="2">
    <citation type="submission" date="2021-04" db="EMBL/GenBank/DDBJ databases">
        <authorList>
            <person name="Gilroy R."/>
        </authorList>
    </citation>
    <scope>NUCLEOTIDE SEQUENCE</scope>
    <source>
        <strain evidence="1">9264</strain>
    </source>
</reference>
<comment type="caution">
    <text evidence="1">The sequence shown here is derived from an EMBL/GenBank/DDBJ whole genome shotgun (WGS) entry which is preliminary data.</text>
</comment>
<name>A0A9D2RJV7_9BURK</name>
<dbReference type="GO" id="GO:0006206">
    <property type="term" value="P:pyrimidine nucleobase metabolic process"/>
    <property type="evidence" value="ECO:0007669"/>
    <property type="project" value="TreeGrafter"/>
</dbReference>
<evidence type="ECO:0000313" key="2">
    <source>
        <dbReference type="Proteomes" id="UP000823889"/>
    </source>
</evidence>
<dbReference type="InterPro" id="IPR023214">
    <property type="entry name" value="HAD_sf"/>
</dbReference>
<proteinExistence type="predicted"/>
<organism evidence="1 2">
    <name type="scientific">Candidatus Paenalcaligenes intestinipullorum</name>
    <dbReference type="NCBI Taxonomy" id="2838718"/>
    <lineage>
        <taxon>Bacteria</taxon>
        <taxon>Pseudomonadati</taxon>
        <taxon>Pseudomonadota</taxon>
        <taxon>Betaproteobacteria</taxon>
        <taxon>Burkholderiales</taxon>
        <taxon>Alcaligenaceae</taxon>
        <taxon>Paenalcaligenes</taxon>
    </lineage>
</organism>
<dbReference type="InterPro" id="IPR036412">
    <property type="entry name" value="HAD-like_sf"/>
</dbReference>
<dbReference type="GO" id="GO:0009166">
    <property type="term" value="P:nucleotide catabolic process"/>
    <property type="evidence" value="ECO:0007669"/>
    <property type="project" value="TreeGrafter"/>
</dbReference>
<dbReference type="InterPro" id="IPR052791">
    <property type="entry name" value="SSM1_domain"/>
</dbReference>
<dbReference type="SFLD" id="SFLDG01129">
    <property type="entry name" value="C1.5:_HAD__Beta-PGM__Phosphata"/>
    <property type="match status" value="1"/>
</dbReference>
<dbReference type="Gene3D" id="3.40.50.1000">
    <property type="entry name" value="HAD superfamily/HAD-like"/>
    <property type="match status" value="1"/>
</dbReference>
<dbReference type="EMBL" id="DWUQ01000024">
    <property type="protein sequence ID" value="HJD43641.1"/>
    <property type="molecule type" value="Genomic_DNA"/>
</dbReference>
<dbReference type="Proteomes" id="UP000823889">
    <property type="component" value="Unassembled WGS sequence"/>
</dbReference>
<dbReference type="NCBIfam" id="TIGR01993">
    <property type="entry name" value="Pyr-5-nucltdase"/>
    <property type="match status" value="1"/>
</dbReference>
<sequence>MRAYHNALAQPRPHSQSTPVWLFDLDNTLHNASNGIFAAIDGRMTQTIAELLDLDTTKADWLRRHYWQRYGATLIGLHRHHQIDAHEFLHRCHDFDIAPLLSAETQAAALLQRLPGQKIVFTNAPLHYALQVVQQLGLLPVVEGVWSMEHMYLQGQFRPKPSKQLLQQLLARLPVPAQQVILVEDTLRNLKSAKQLGLQTVHRYHAGTPYSALHRGRSPYVDLRVESLRELAQRYHQLKI</sequence>
<dbReference type="Gene3D" id="1.10.150.450">
    <property type="match status" value="1"/>
</dbReference>
<accession>A0A9D2RJV7</accession>
<dbReference type="GO" id="GO:0008252">
    <property type="term" value="F:nucleotidase activity"/>
    <property type="evidence" value="ECO:0007669"/>
    <property type="project" value="TreeGrafter"/>
</dbReference>
<dbReference type="PANTHER" id="PTHR47438:SF1">
    <property type="entry name" value="PHOSPHATE METABOLISM PROTEIN 8-RELATED"/>
    <property type="match status" value="1"/>
</dbReference>
<reference evidence="1" key="1">
    <citation type="journal article" date="2021" name="PeerJ">
        <title>Extensive microbial diversity within the chicken gut microbiome revealed by metagenomics and culture.</title>
        <authorList>
            <person name="Gilroy R."/>
            <person name="Ravi A."/>
            <person name="Getino M."/>
            <person name="Pursley I."/>
            <person name="Horton D.L."/>
            <person name="Alikhan N.F."/>
            <person name="Baker D."/>
            <person name="Gharbi K."/>
            <person name="Hall N."/>
            <person name="Watson M."/>
            <person name="Adriaenssens E.M."/>
            <person name="Foster-Nyarko E."/>
            <person name="Jarju S."/>
            <person name="Secka A."/>
            <person name="Antonio M."/>
            <person name="Oren A."/>
            <person name="Chaudhuri R.R."/>
            <person name="La Ragione R."/>
            <person name="Hildebrand F."/>
            <person name="Pallen M.J."/>
        </authorList>
    </citation>
    <scope>NUCLEOTIDE SEQUENCE</scope>
    <source>
        <strain evidence="1">9264</strain>
    </source>
</reference>
<dbReference type="SFLD" id="SFLDG01132">
    <property type="entry name" value="C1.5.3:_5'-Nucleotidase_Like"/>
    <property type="match status" value="1"/>
</dbReference>
<dbReference type="NCBIfam" id="TIGR01509">
    <property type="entry name" value="HAD-SF-IA-v3"/>
    <property type="match status" value="1"/>
</dbReference>
<dbReference type="Pfam" id="PF00702">
    <property type="entry name" value="Hydrolase"/>
    <property type="match status" value="1"/>
</dbReference>
<dbReference type="InterPro" id="IPR010237">
    <property type="entry name" value="Pyr-5-nucltdase"/>
</dbReference>
<dbReference type="SFLD" id="SFLDS00003">
    <property type="entry name" value="Haloacid_Dehalogenase"/>
    <property type="match status" value="1"/>
</dbReference>
<dbReference type="PANTHER" id="PTHR47438">
    <property type="entry name" value="PHOSPHATE METABOLISM PROTEIN 8-RELATED"/>
    <property type="match status" value="1"/>
</dbReference>
<dbReference type="AlphaFoldDB" id="A0A9D2RJV7"/>
<dbReference type="SUPFAM" id="SSF56784">
    <property type="entry name" value="HAD-like"/>
    <property type="match status" value="1"/>
</dbReference>
<dbReference type="InterPro" id="IPR006439">
    <property type="entry name" value="HAD-SF_hydro_IA"/>
</dbReference>
<gene>
    <name evidence="1" type="ORF">H9906_01250</name>
</gene>
<evidence type="ECO:0000313" key="1">
    <source>
        <dbReference type="EMBL" id="HJD43641.1"/>
    </source>
</evidence>
<protein>
    <submittedName>
        <fullName evidence="1">Pyrimidine 5'-nucleotidase</fullName>
    </submittedName>
</protein>